<comment type="caution">
    <text evidence="2">The sequence shown here is derived from an EMBL/GenBank/DDBJ whole genome shotgun (WGS) entry which is preliminary data.</text>
</comment>
<dbReference type="AlphaFoldDB" id="A0A934HWM0"/>
<keyword evidence="1" id="KW-1133">Transmembrane helix</keyword>
<reference evidence="2" key="1">
    <citation type="submission" date="2020-12" db="EMBL/GenBank/DDBJ databases">
        <title>Clostridium thailandense sp. nov., a novel acetogenic bacterium isolated from peat land soil in Thailand.</title>
        <authorList>
            <person name="Chaikitkaew S."/>
            <person name="Birkeland N.K."/>
        </authorList>
    </citation>
    <scope>NUCLEOTIDE SEQUENCE</scope>
    <source>
        <strain evidence="2">DSM 17425</strain>
    </source>
</reference>
<accession>A0A934HWM0</accession>
<evidence type="ECO:0000313" key="2">
    <source>
        <dbReference type="EMBL" id="MBI6875615.1"/>
    </source>
</evidence>
<protein>
    <submittedName>
        <fullName evidence="2">Uncharacterized protein</fullName>
    </submittedName>
</protein>
<sequence length="542" mass="63785">MDKGNKINCGYKDEFYCFKPFNDGSLNNLINKFAKLKCIITKNDYIKREITIKDDFKEFLAKENNISKSKVMNDLNFEFKKGHPELAATSTGEINLNISNNMKYEDNNFKTVLKIDVESDYTLFINENLQLLCRTLQCNSIYLGKQLDLFMTSFLLQPIKLKYNNKDYLINVKISAYSSGNLIVQYTIPLDNLEFKYISNNLNNKIEFKCYIPQYMLSNTSAYDYSKEEYTLETALTRYNNHILGFFKNYPKFNVSSFKNYTLVDYDGIPETFDGMNIELSRNIFWILNGPFGYINEREKDTYKNLHKGRYLISNFSSLFVSTNPRSVVLYNKLQPSNDLIKQWFNNQGKYESAIIYLLPSIEMILIKKSYYNLISYDKFNERYSARNLRKKYYDIIKINNYLFHLRNDGYGSVTRLQEFLESNLTDYLPIKFLEENLKNYKEISEMVESNKRNRNNFLVATIAMLFPIVFGLNAIETMTQSLDKYLKTSLAKYSLTLWITVIIFVGLYLSIDIIKGLLHKMIKVFVKMKLLIKPLLIKIKN</sequence>
<keyword evidence="1" id="KW-0472">Membrane</keyword>
<evidence type="ECO:0000313" key="3">
    <source>
        <dbReference type="Proteomes" id="UP000622687"/>
    </source>
</evidence>
<gene>
    <name evidence="2" type="ORF">I6U51_23360</name>
</gene>
<dbReference type="RefSeq" id="WP_211144959.1">
    <property type="nucleotide sequence ID" value="NZ_JAEEGB010000048.1"/>
</dbReference>
<keyword evidence="1" id="KW-0812">Transmembrane</keyword>
<keyword evidence="3" id="KW-1185">Reference proteome</keyword>
<organism evidence="2 3">
    <name type="scientific">Clostridium aciditolerans</name>
    <dbReference type="NCBI Taxonomy" id="339861"/>
    <lineage>
        <taxon>Bacteria</taxon>
        <taxon>Bacillati</taxon>
        <taxon>Bacillota</taxon>
        <taxon>Clostridia</taxon>
        <taxon>Eubacteriales</taxon>
        <taxon>Clostridiaceae</taxon>
        <taxon>Clostridium</taxon>
    </lineage>
</organism>
<dbReference type="EMBL" id="JAEEGB010000048">
    <property type="protein sequence ID" value="MBI6875615.1"/>
    <property type="molecule type" value="Genomic_DNA"/>
</dbReference>
<proteinExistence type="predicted"/>
<feature type="transmembrane region" description="Helical" evidence="1">
    <location>
        <begin position="457"/>
        <end position="476"/>
    </location>
</feature>
<dbReference type="Proteomes" id="UP000622687">
    <property type="component" value="Unassembled WGS sequence"/>
</dbReference>
<name>A0A934HWM0_9CLOT</name>
<feature type="transmembrane region" description="Helical" evidence="1">
    <location>
        <begin position="496"/>
        <end position="519"/>
    </location>
</feature>
<evidence type="ECO:0000256" key="1">
    <source>
        <dbReference type="SAM" id="Phobius"/>
    </source>
</evidence>